<dbReference type="EMBL" id="KB096324">
    <property type="protein sequence ID" value="ESO06020.1"/>
    <property type="molecule type" value="Genomic_DNA"/>
</dbReference>
<dbReference type="EMBL" id="AMQM01000514">
    <property type="status" value="NOT_ANNOTATED_CDS"/>
    <property type="molecule type" value="Genomic_DNA"/>
</dbReference>
<dbReference type="InParanoid" id="T1EPU8"/>
<dbReference type="HOGENOM" id="CLU_1877659_0_0_1"/>
<accession>T1EPU8</accession>
<keyword evidence="3" id="KW-1185">Reference proteome</keyword>
<evidence type="ECO:0000313" key="3">
    <source>
        <dbReference type="Proteomes" id="UP000015101"/>
    </source>
</evidence>
<evidence type="ECO:0000313" key="1">
    <source>
        <dbReference type="EMBL" id="ESO06020.1"/>
    </source>
</evidence>
<dbReference type="GeneID" id="20198598"/>
<proteinExistence type="predicted"/>
<gene>
    <name evidence="2" type="primary">20198598</name>
    <name evidence="1" type="ORF">HELRODRAFT_160133</name>
</gene>
<dbReference type="OrthoDB" id="8195035at2759"/>
<name>T1EPU8_HELRO</name>
<reference evidence="3" key="1">
    <citation type="submission" date="2012-12" db="EMBL/GenBank/DDBJ databases">
        <authorList>
            <person name="Hellsten U."/>
            <person name="Grimwood J."/>
            <person name="Chapman J.A."/>
            <person name="Shapiro H."/>
            <person name="Aerts A."/>
            <person name="Otillar R.P."/>
            <person name="Terry A.Y."/>
            <person name="Boore J.L."/>
            <person name="Simakov O."/>
            <person name="Marletaz F."/>
            <person name="Cho S.-J."/>
            <person name="Edsinger-Gonzales E."/>
            <person name="Havlak P."/>
            <person name="Kuo D.-H."/>
            <person name="Larsson T."/>
            <person name="Lv J."/>
            <person name="Arendt D."/>
            <person name="Savage R."/>
            <person name="Osoegawa K."/>
            <person name="de Jong P."/>
            <person name="Lindberg D.R."/>
            <person name="Seaver E.C."/>
            <person name="Weisblat D.A."/>
            <person name="Putnam N.H."/>
            <person name="Grigoriev I.V."/>
            <person name="Rokhsar D.S."/>
        </authorList>
    </citation>
    <scope>NUCLEOTIDE SEQUENCE</scope>
</reference>
<dbReference type="CTD" id="20198598"/>
<evidence type="ECO:0000313" key="2">
    <source>
        <dbReference type="EnsemblMetazoa" id="HelroP160133"/>
    </source>
</evidence>
<reference evidence="1 3" key="2">
    <citation type="journal article" date="2013" name="Nature">
        <title>Insights into bilaterian evolution from three spiralian genomes.</title>
        <authorList>
            <person name="Simakov O."/>
            <person name="Marletaz F."/>
            <person name="Cho S.J."/>
            <person name="Edsinger-Gonzales E."/>
            <person name="Havlak P."/>
            <person name="Hellsten U."/>
            <person name="Kuo D.H."/>
            <person name="Larsson T."/>
            <person name="Lv J."/>
            <person name="Arendt D."/>
            <person name="Savage R."/>
            <person name="Osoegawa K."/>
            <person name="de Jong P."/>
            <person name="Grimwood J."/>
            <person name="Chapman J.A."/>
            <person name="Shapiro H."/>
            <person name="Aerts A."/>
            <person name="Otillar R.P."/>
            <person name="Terry A.Y."/>
            <person name="Boore J.L."/>
            <person name="Grigoriev I.V."/>
            <person name="Lindberg D.R."/>
            <person name="Seaver E.C."/>
            <person name="Weisblat D.A."/>
            <person name="Putnam N.H."/>
            <person name="Rokhsar D.S."/>
        </authorList>
    </citation>
    <scope>NUCLEOTIDE SEQUENCE</scope>
</reference>
<dbReference type="AlphaFoldDB" id="T1EPU8"/>
<dbReference type="RefSeq" id="XP_009015388.1">
    <property type="nucleotide sequence ID" value="XM_009017140.1"/>
</dbReference>
<sequence>MDLRAEVSSFLQKKEKSLSGDFEKTDFIINIAYLADMFTILNDFNLCLEGQKNDMVLTKVFVGTIIIIIVSLVAERLTCPSTTPTTWVRIQQVHPDSRLPANSVDYLSEGAKIVGSVAKIRLATFFDIKWRFLCKS</sequence>
<organism evidence="2 3">
    <name type="scientific">Helobdella robusta</name>
    <name type="common">Californian leech</name>
    <dbReference type="NCBI Taxonomy" id="6412"/>
    <lineage>
        <taxon>Eukaryota</taxon>
        <taxon>Metazoa</taxon>
        <taxon>Spiralia</taxon>
        <taxon>Lophotrochozoa</taxon>
        <taxon>Annelida</taxon>
        <taxon>Clitellata</taxon>
        <taxon>Hirudinea</taxon>
        <taxon>Rhynchobdellida</taxon>
        <taxon>Glossiphoniidae</taxon>
        <taxon>Helobdella</taxon>
    </lineage>
</organism>
<dbReference type="Proteomes" id="UP000015101">
    <property type="component" value="Unassembled WGS sequence"/>
</dbReference>
<reference evidence="2" key="3">
    <citation type="submission" date="2015-06" db="UniProtKB">
        <authorList>
            <consortium name="EnsemblMetazoa"/>
        </authorList>
    </citation>
    <scope>IDENTIFICATION</scope>
</reference>
<dbReference type="EnsemblMetazoa" id="HelroT160133">
    <property type="protein sequence ID" value="HelroP160133"/>
    <property type="gene ID" value="HelroG160133"/>
</dbReference>
<dbReference type="KEGG" id="hro:HELRODRAFT_160133"/>
<protein>
    <submittedName>
        <fullName evidence="1 2">Uncharacterized protein</fullName>
    </submittedName>
</protein>